<keyword evidence="3" id="KW-1185">Reference proteome</keyword>
<keyword evidence="2" id="KW-0436">Ligase</keyword>
<dbReference type="RefSeq" id="WP_235724903.1">
    <property type="nucleotide sequence ID" value="NZ_JAKGCU010000018.1"/>
</dbReference>
<dbReference type="PANTHER" id="PTHR36932:SF1">
    <property type="entry name" value="CAPSULAR POLYSACCHARIDE BIOSYNTHESIS PROTEIN"/>
    <property type="match status" value="1"/>
</dbReference>
<dbReference type="GO" id="GO:0016874">
    <property type="term" value="F:ligase activity"/>
    <property type="evidence" value="ECO:0007669"/>
    <property type="project" value="UniProtKB-KW"/>
</dbReference>
<dbReference type="SUPFAM" id="SSF56801">
    <property type="entry name" value="Acetyl-CoA synthetase-like"/>
    <property type="match status" value="1"/>
</dbReference>
<accession>A0ABS9DLN6</accession>
<organism evidence="2 3">
    <name type="scientific">Gordonia tangerina</name>
    <dbReference type="NCBI Taxonomy" id="2911060"/>
    <lineage>
        <taxon>Bacteria</taxon>
        <taxon>Bacillati</taxon>
        <taxon>Actinomycetota</taxon>
        <taxon>Actinomycetes</taxon>
        <taxon>Mycobacteriales</taxon>
        <taxon>Gordoniaceae</taxon>
        <taxon>Gordonia</taxon>
    </lineage>
</organism>
<reference evidence="2" key="1">
    <citation type="submission" date="2022-01" db="EMBL/GenBank/DDBJ databases">
        <title>Gordonia xiamenensis sp. nov., isolated from surface seawater in Xiamen.</title>
        <authorList>
            <person name="He Y.F."/>
        </authorList>
    </citation>
    <scope>NUCLEOTIDE SEQUENCE</scope>
    <source>
        <strain evidence="2">GW1C4-4</strain>
    </source>
</reference>
<proteinExistence type="predicted"/>
<evidence type="ECO:0000313" key="3">
    <source>
        <dbReference type="Proteomes" id="UP001108089"/>
    </source>
</evidence>
<comment type="caution">
    <text evidence="2">The sequence shown here is derived from an EMBL/GenBank/DDBJ whole genome shotgun (WGS) entry which is preliminary data.</text>
</comment>
<name>A0ABS9DLN6_9ACTN</name>
<sequence length="443" mass="48968">MAPGRSGQSFKHRLRRGHPMRPVMTRQLARLDRADPDEIRRFQERRLRMLIRISARFSPFYRDWFSEQRVDPRDIRSLDDLAVLPLLTKRDLIDSPEQFCVYPRAGMWAARSSGTSGQPVTAYRTPGSSVYELAVLERQWGWFGVPRGARRVILRGSDFAAAGGPPVKLVPGANHLLVSSFALTGDNVDQIDEAIRAFEPHAIEGWPSSIAVLASMFRDRGLRCPLGAIITSSEVMSPGQRALMREVFEGPVVDHYGQTERVAMAGGCEAGGYHVFDDYAIVELLPVDGRSDRREIVGTSLHNWGFPLFRYRTGDEVVDVSTKGPCPCGRHFRLLGEIDGRIEDSFTAADGRTLPLPATVVDDLTGLREAQIVQLAPGNFEVRVVPGKDYDGAATAEQVRRNVDWLFGRGQQVTLRVVSSLSGSSGGKVKSSYVASSSEVEGR</sequence>
<protein>
    <submittedName>
        <fullName evidence="2">Phenylacetate--CoA ligase family protein</fullName>
    </submittedName>
</protein>
<dbReference type="InterPro" id="IPR042099">
    <property type="entry name" value="ANL_N_sf"/>
</dbReference>
<dbReference type="Proteomes" id="UP001108089">
    <property type="component" value="Unassembled WGS sequence"/>
</dbReference>
<dbReference type="PANTHER" id="PTHR36932">
    <property type="entry name" value="CAPSULAR POLYSACCHARIDE BIOSYNTHESIS PROTEIN"/>
    <property type="match status" value="1"/>
</dbReference>
<dbReference type="InterPro" id="IPR053158">
    <property type="entry name" value="CapK_Type1_Caps_Biosynth"/>
</dbReference>
<evidence type="ECO:0000256" key="1">
    <source>
        <dbReference type="SAM" id="MobiDB-lite"/>
    </source>
</evidence>
<feature type="region of interest" description="Disordered" evidence="1">
    <location>
        <begin position="421"/>
        <end position="443"/>
    </location>
</feature>
<dbReference type="EMBL" id="JAKGCU010000018">
    <property type="protein sequence ID" value="MCF3940148.1"/>
    <property type="molecule type" value="Genomic_DNA"/>
</dbReference>
<gene>
    <name evidence="2" type="ORF">L1892_17380</name>
</gene>
<evidence type="ECO:0000313" key="2">
    <source>
        <dbReference type="EMBL" id="MCF3940148.1"/>
    </source>
</evidence>
<dbReference type="Gene3D" id="3.40.50.12780">
    <property type="entry name" value="N-terminal domain of ligase-like"/>
    <property type="match status" value="1"/>
</dbReference>